<keyword evidence="3" id="KW-1185">Reference proteome</keyword>
<sequence length="180" mass="20238">MDTAKQMSTIDQIALVLCKATRHLLESSTKLPIKYSNTFQAIPKVTMKPEIGCFVQFTGDYNGLVVMNFSAGAAMDLYGHYMTRMGIPQDELAKDYTSNEVADSIGEMTNQIMGLLMRTIEDKFQLSSFCGQPKALALNSAITLILDCDYRDNRRMVFHVNGKQFQIELALEKTEFIQAQ</sequence>
<evidence type="ECO:0000313" key="2">
    <source>
        <dbReference type="EMBL" id="MCW7752881.1"/>
    </source>
</evidence>
<comment type="caution">
    <text evidence="2">The sequence shown here is derived from an EMBL/GenBank/DDBJ whole genome shotgun (WGS) entry which is preliminary data.</text>
</comment>
<gene>
    <name evidence="2" type="ORF">OOT00_02665</name>
</gene>
<dbReference type="EMBL" id="JAPFPW010000002">
    <property type="protein sequence ID" value="MCW7752881.1"/>
    <property type="molecule type" value="Genomic_DNA"/>
</dbReference>
<accession>A0ABT3N6U6</accession>
<dbReference type="InterPro" id="IPR024513">
    <property type="entry name" value="DUF3334"/>
</dbReference>
<evidence type="ECO:0000313" key="3">
    <source>
        <dbReference type="Proteomes" id="UP001209681"/>
    </source>
</evidence>
<dbReference type="InterPro" id="IPR028976">
    <property type="entry name" value="CheC-like_sf"/>
</dbReference>
<dbReference type="SUPFAM" id="SSF103039">
    <property type="entry name" value="CheC-like"/>
    <property type="match status" value="1"/>
</dbReference>
<evidence type="ECO:0000256" key="1">
    <source>
        <dbReference type="ARBA" id="ARBA00022500"/>
    </source>
</evidence>
<keyword evidence="1" id="KW-0145">Chemotaxis</keyword>
<dbReference type="Gene3D" id="3.40.1550.10">
    <property type="entry name" value="CheC-like"/>
    <property type="match status" value="1"/>
</dbReference>
<protein>
    <submittedName>
        <fullName evidence="2">Chemotaxis protein CheX</fullName>
    </submittedName>
</protein>
<dbReference type="Proteomes" id="UP001209681">
    <property type="component" value="Unassembled WGS sequence"/>
</dbReference>
<dbReference type="RefSeq" id="WP_265423742.1">
    <property type="nucleotide sequence ID" value="NZ_JAPFPW010000002.1"/>
</dbReference>
<organism evidence="2 3">
    <name type="scientific">Desulfobotulus pelophilus</name>
    <dbReference type="NCBI Taxonomy" id="2823377"/>
    <lineage>
        <taxon>Bacteria</taxon>
        <taxon>Pseudomonadati</taxon>
        <taxon>Thermodesulfobacteriota</taxon>
        <taxon>Desulfobacteria</taxon>
        <taxon>Desulfobacterales</taxon>
        <taxon>Desulfobacteraceae</taxon>
        <taxon>Desulfobotulus</taxon>
    </lineage>
</organism>
<reference evidence="2 3" key="1">
    <citation type="submission" date="2022-11" db="EMBL/GenBank/DDBJ databases">
        <title>Desulfobotulus tamanensis H1 sp. nov. - anaerobic, alkaliphilic, sulphate reducing bacterium isolated from terrestrial mud volcano.</title>
        <authorList>
            <person name="Frolova A."/>
            <person name="Merkel A.Y."/>
            <person name="Slobodkin A.I."/>
        </authorList>
    </citation>
    <scope>NUCLEOTIDE SEQUENCE [LARGE SCALE GENOMIC DNA]</scope>
    <source>
        <strain evidence="2 3">H1</strain>
    </source>
</reference>
<dbReference type="Pfam" id="PF11813">
    <property type="entry name" value="DUF3334"/>
    <property type="match status" value="1"/>
</dbReference>
<name>A0ABT3N6U6_9BACT</name>
<proteinExistence type="predicted"/>